<dbReference type="AlphaFoldDB" id="A0A913ZNE9"/>
<proteinExistence type="predicted"/>
<evidence type="ECO:0008006" key="6">
    <source>
        <dbReference type="Google" id="ProtNLM"/>
    </source>
</evidence>
<evidence type="ECO:0000256" key="2">
    <source>
        <dbReference type="ARBA" id="ARBA00023180"/>
    </source>
</evidence>
<dbReference type="EnsemblMetazoa" id="XM_038196971.1">
    <property type="protein sequence ID" value="XP_038052899.1"/>
    <property type="gene ID" value="LOC119725540"/>
</dbReference>
<keyword evidence="2" id="KW-0325">Glycoprotein</keyword>
<evidence type="ECO:0000256" key="1">
    <source>
        <dbReference type="ARBA" id="ARBA00022729"/>
    </source>
</evidence>
<keyword evidence="5" id="KW-1185">Reference proteome</keyword>
<accession>A0A913ZNE9</accession>
<evidence type="ECO:0000313" key="5">
    <source>
        <dbReference type="Proteomes" id="UP000887568"/>
    </source>
</evidence>
<dbReference type="Pfam" id="PF17064">
    <property type="entry name" value="QVR"/>
    <property type="match status" value="1"/>
</dbReference>
<organism evidence="4 5">
    <name type="scientific">Patiria miniata</name>
    <name type="common">Bat star</name>
    <name type="synonym">Asterina miniata</name>
    <dbReference type="NCBI Taxonomy" id="46514"/>
    <lineage>
        <taxon>Eukaryota</taxon>
        <taxon>Metazoa</taxon>
        <taxon>Echinodermata</taxon>
        <taxon>Eleutherozoa</taxon>
        <taxon>Asterozoa</taxon>
        <taxon>Asteroidea</taxon>
        <taxon>Valvatacea</taxon>
        <taxon>Valvatida</taxon>
        <taxon>Asterinidae</taxon>
        <taxon>Patiria</taxon>
    </lineage>
</organism>
<dbReference type="GO" id="GO:0030431">
    <property type="term" value="P:sleep"/>
    <property type="evidence" value="ECO:0007669"/>
    <property type="project" value="InterPro"/>
</dbReference>
<sequence length="231" mass="23814">MKGFFFCLLFACTIIGACVGLDCYSCVGSENSDCADPFDSSSANTETCSNGSVCIVLANYDRGQFIRTCNPREGGNSPGCVTNAGAAGEKGVCSYSCEGDLCNNRSIADGVADILHCYLCTYRSDSTAWSPTCLDPKNGSVATLPCDGVCGVTTLSIRGAEIITRQCFSDAGGTGACVPGCDVTGQCTTCCSDNLCNGELGAPSTTPTSQATSIKINLAVLSTCLLYLTLR</sequence>
<reference evidence="4" key="1">
    <citation type="submission" date="2022-11" db="UniProtKB">
        <authorList>
            <consortium name="EnsemblMetazoa"/>
        </authorList>
    </citation>
    <scope>IDENTIFICATION</scope>
</reference>
<dbReference type="InterPro" id="IPR031424">
    <property type="entry name" value="QVR-like"/>
</dbReference>
<keyword evidence="1 3" id="KW-0732">Signal</keyword>
<dbReference type="OrthoDB" id="6415465at2759"/>
<evidence type="ECO:0000256" key="3">
    <source>
        <dbReference type="SAM" id="SignalP"/>
    </source>
</evidence>
<dbReference type="PANTHER" id="PTHR33562">
    <property type="entry name" value="ATILLA, ISOFORM B-RELATED-RELATED"/>
    <property type="match status" value="1"/>
</dbReference>
<name>A0A913ZNE9_PATMI</name>
<dbReference type="RefSeq" id="XP_038052899.1">
    <property type="nucleotide sequence ID" value="XM_038196971.1"/>
</dbReference>
<evidence type="ECO:0000313" key="4">
    <source>
        <dbReference type="EnsemblMetazoa" id="XP_038052899.1"/>
    </source>
</evidence>
<dbReference type="Proteomes" id="UP000887568">
    <property type="component" value="Unplaced"/>
</dbReference>
<dbReference type="InterPro" id="IPR050975">
    <property type="entry name" value="Sleep_regulator"/>
</dbReference>
<dbReference type="PROSITE" id="PS51257">
    <property type="entry name" value="PROKAR_LIPOPROTEIN"/>
    <property type="match status" value="1"/>
</dbReference>
<feature type="signal peptide" evidence="3">
    <location>
        <begin position="1"/>
        <end position="20"/>
    </location>
</feature>
<protein>
    <recommendedName>
        <fullName evidence="6">DUF753 domain-containing protein</fullName>
    </recommendedName>
</protein>
<dbReference type="GO" id="GO:0032222">
    <property type="term" value="P:regulation of synaptic transmission, cholinergic"/>
    <property type="evidence" value="ECO:0007669"/>
    <property type="project" value="InterPro"/>
</dbReference>
<feature type="chain" id="PRO_5037388253" description="DUF753 domain-containing protein" evidence="3">
    <location>
        <begin position="21"/>
        <end position="231"/>
    </location>
</feature>
<dbReference type="GeneID" id="119725540"/>